<feature type="coiled-coil region" evidence="1">
    <location>
        <begin position="80"/>
        <end position="107"/>
    </location>
</feature>
<keyword evidence="1" id="KW-0175">Coiled coil</keyword>
<evidence type="ECO:0000256" key="3">
    <source>
        <dbReference type="SAM" id="Phobius"/>
    </source>
</evidence>
<name>A0A8S5NL63_9CAUD</name>
<organism evidence="4">
    <name type="scientific">Siphoviridae sp. ctiJI15</name>
    <dbReference type="NCBI Taxonomy" id="2826431"/>
    <lineage>
        <taxon>Viruses</taxon>
        <taxon>Duplodnaviria</taxon>
        <taxon>Heunggongvirae</taxon>
        <taxon>Uroviricota</taxon>
        <taxon>Caudoviricetes</taxon>
    </lineage>
</organism>
<protein>
    <submittedName>
        <fullName evidence="4">Minor tail protein</fullName>
    </submittedName>
</protein>
<evidence type="ECO:0000256" key="1">
    <source>
        <dbReference type="SAM" id="Coils"/>
    </source>
</evidence>
<sequence>MTVEEIEIIVTAKVEEALKEFQKILPTIKQAMKQAQEAFSKVDTKTMTNKLHQAVNFMKKKMQDLKKSSENNEIAIKVNNKDAQKQISQIQKQIDSLQEKINARQMKLNVINPQIDKIVDDTRKNVTPEGINPNNKAMDTTVNNALNSNKDFTSLNSQAQKLYTEIEMYNKQLEQAKNKMSQLEQETSKTAITQNKMSSFFSAFKQKIEQVKPSMSSIKNTFSKMPNIGQNLSKVTQNVTNNIKGMSTGIKNGLGHVLKYAGALVSLQSIYSILSGCAQSWLSSQNAGAKQLSANIDYMKYAMGSAFAPVIQYVTGLVYQLMKAIQSVVYALFRVNIFAKASANSYASMAGSAKKAKKETKSLSNIHSEINNVQSNDNSDSGSGGSSSPSFDLSGIENQMSPLAQKLYDFFKPLVDSWNKYGPTLVEQIKTTAGQVTTLISAVWGSFEKIITNGTVYTSLELILAIIGNIAEAFANAWNYNGNGDAIVQNLANAFNNLLTAINNVVQSEGFQNWLNNCSDKFRVISEKLAEIDWQPLVDALSNIGQNIGTLALDILSGLVDIFKWLVENPIVAEIILGIAVAIGVLSTAYSIWATVTGVLTAVSTALNIAILPLVAIIAGIVAVIALVVVAIMNWGAISEWLGQKFQEAKEAITNAFQNIGQWFSDRWNDICNAFSDVGNWFKEKFNNAKEGVQNAFQNVGNWFGDRKRDITNTFSNIGSWFKGKFQDAYNGIRNVFSNIGSFFGNIWNGIKNTFSALGTKIGNAISGAVKSGINGVISLIERTINSAIRLINGGIRLINLIPGVYVGSINTLSLPRLAKGGVLTEATTVIAGEYSGAKTNPEIVTPQNIMRDTFEDVLSNYSGNNNDRPIYLTVNVGDKKLGQILLDDLRDKKRRTGKDIEALVGG</sequence>
<keyword evidence="3" id="KW-0472">Membrane</keyword>
<evidence type="ECO:0000256" key="2">
    <source>
        <dbReference type="SAM" id="MobiDB-lite"/>
    </source>
</evidence>
<keyword evidence="3" id="KW-1133">Transmembrane helix</keyword>
<feature type="coiled-coil region" evidence="1">
    <location>
        <begin position="159"/>
        <end position="193"/>
    </location>
</feature>
<accession>A0A8S5NL63</accession>
<keyword evidence="3" id="KW-0812">Transmembrane</keyword>
<dbReference type="Gene3D" id="1.20.120.20">
    <property type="entry name" value="Apolipoprotein"/>
    <property type="match status" value="1"/>
</dbReference>
<evidence type="ECO:0000313" key="4">
    <source>
        <dbReference type="EMBL" id="DAD94819.1"/>
    </source>
</evidence>
<feature type="transmembrane region" description="Helical" evidence="3">
    <location>
        <begin position="575"/>
        <end position="603"/>
    </location>
</feature>
<dbReference type="EMBL" id="BK015182">
    <property type="protein sequence ID" value="DAD94819.1"/>
    <property type="molecule type" value="Genomic_DNA"/>
</dbReference>
<proteinExistence type="predicted"/>
<reference evidence="4" key="1">
    <citation type="journal article" date="2021" name="Proc. Natl. Acad. Sci. U.S.A.">
        <title>A Catalog of Tens of Thousands of Viruses from Human Metagenomes Reveals Hidden Associations with Chronic Diseases.</title>
        <authorList>
            <person name="Tisza M.J."/>
            <person name="Buck C.B."/>
        </authorList>
    </citation>
    <scope>NUCLEOTIDE SEQUENCE</scope>
    <source>
        <strain evidence="4">CtiJI15</strain>
    </source>
</reference>
<feature type="region of interest" description="Disordered" evidence="2">
    <location>
        <begin position="371"/>
        <end position="390"/>
    </location>
</feature>
<feature type="transmembrane region" description="Helical" evidence="3">
    <location>
        <begin position="609"/>
        <end position="635"/>
    </location>
</feature>